<keyword evidence="3 11" id="KW-0328">Glycosyltransferase</keyword>
<dbReference type="Pfam" id="PF00852">
    <property type="entry name" value="Glyco_transf_10"/>
    <property type="match status" value="1"/>
</dbReference>
<dbReference type="Gene3D" id="3.40.50.11660">
    <property type="entry name" value="Glycosyl transferase family 10, C-terminal domain"/>
    <property type="match status" value="1"/>
</dbReference>
<evidence type="ECO:0000256" key="8">
    <source>
        <dbReference type="ARBA" id="ARBA00023136"/>
    </source>
</evidence>
<keyword evidence="5 11" id="KW-0812">Transmembrane</keyword>
<dbReference type="PANTHER" id="PTHR11929">
    <property type="entry name" value="ALPHA- 1,3 -FUCOSYLTRANSFERASE"/>
    <property type="match status" value="1"/>
</dbReference>
<dbReference type="SUPFAM" id="SSF53756">
    <property type="entry name" value="UDP-Glycosyltransferase/glycogen phosphorylase"/>
    <property type="match status" value="1"/>
</dbReference>
<comment type="similarity">
    <text evidence="2 11">Belongs to the glycosyltransferase 10 family.</text>
</comment>
<keyword evidence="7" id="KW-1133">Transmembrane helix</keyword>
<reference evidence="15 16" key="1">
    <citation type="journal article" date="2017" name="PLoS Biol.">
        <title>The sea cucumber genome provides insights into morphological evolution and visceral regeneration.</title>
        <authorList>
            <person name="Zhang X."/>
            <person name="Sun L."/>
            <person name="Yuan J."/>
            <person name="Sun Y."/>
            <person name="Gao Y."/>
            <person name="Zhang L."/>
            <person name="Li S."/>
            <person name="Dai H."/>
            <person name="Hamel J.F."/>
            <person name="Liu C."/>
            <person name="Yu Y."/>
            <person name="Liu S."/>
            <person name="Lin W."/>
            <person name="Guo K."/>
            <person name="Jin S."/>
            <person name="Xu P."/>
            <person name="Storey K.B."/>
            <person name="Huan P."/>
            <person name="Zhang T."/>
            <person name="Zhou Y."/>
            <person name="Zhang J."/>
            <person name="Lin C."/>
            <person name="Li X."/>
            <person name="Xing L."/>
            <person name="Huo D."/>
            <person name="Sun M."/>
            <person name="Wang L."/>
            <person name="Mercier A."/>
            <person name="Li F."/>
            <person name="Yang H."/>
            <person name="Xiang J."/>
        </authorList>
    </citation>
    <scope>NUCLEOTIDE SEQUENCE [LARGE SCALE GENOMIC DNA]</scope>
    <source>
        <strain evidence="15">Shaxun</strain>
        <tissue evidence="15">Muscle</tissue>
    </source>
</reference>
<keyword evidence="11" id="KW-0333">Golgi apparatus</keyword>
<dbReference type="InterPro" id="IPR038577">
    <property type="entry name" value="GT10-like_C_sf"/>
</dbReference>
<dbReference type="AlphaFoldDB" id="A0A2G8JZ41"/>
<evidence type="ECO:0000256" key="1">
    <source>
        <dbReference type="ARBA" id="ARBA00004922"/>
    </source>
</evidence>
<sequence>MIRAAPTMENKMDDRRVILDHGARIANGNGDRDVMEDEDDDSTSSDIGDGEEGEEEEEEEDIKEEDKDDDNRYIQEEVFPLKDEIVVFLRNISAKHRRSKRLFRTVNCPGTNRTISFKYGIQDKEADVLVFSKSCSKREWHLLRENRDPRQIWLYTTAESAYTFRTSLEVQEEGLHFNMTFGYHFNSDVYAPFGAYVPFEDTNDAIDVDVWAGKPLDAFPVAWASSHCTHGYWNRTGFVYFLSKYMDVQMYGTCGNMKIPRNETGYSVLKQHKFYLAFENSCCSGYITEKFWMALADYQAVPIVIGAKYSEYKRLAPPNSFVHADEFKSAEDLASFIKEVGENPDLYNKYHEWRKYGKVEVYTNRKVYPYQDNESACVLLDYLETNARRNKPMIAKIDPFGPDWIGGCKACGVNKWIQNFGLSSFAFLNGEQTSIVNK</sequence>
<dbReference type="InterPro" id="IPR001503">
    <property type="entry name" value="Glyco_trans_10"/>
</dbReference>
<dbReference type="Proteomes" id="UP000230750">
    <property type="component" value="Unassembled WGS sequence"/>
</dbReference>
<comment type="subcellular location">
    <subcellularLocation>
        <location evidence="10">Endomembrane system</location>
        <topology evidence="10">Single-pass type II membrane protein</topology>
    </subcellularLocation>
    <subcellularLocation>
        <location evidence="11">Golgi apparatus</location>
        <location evidence="11">Golgi stack membrane</location>
        <topology evidence="11">Single-pass type II membrane protein</topology>
    </subcellularLocation>
</comment>
<evidence type="ECO:0000313" key="15">
    <source>
        <dbReference type="EMBL" id="PIK40965.1"/>
    </source>
</evidence>
<proteinExistence type="inferred from homology"/>
<keyword evidence="6" id="KW-0735">Signal-anchor</keyword>
<dbReference type="InterPro" id="IPR031481">
    <property type="entry name" value="Glyco_tran_10_N"/>
</dbReference>
<evidence type="ECO:0000259" key="14">
    <source>
        <dbReference type="Pfam" id="PF17039"/>
    </source>
</evidence>
<comment type="caution">
    <text evidence="15">The sequence shown here is derived from an EMBL/GenBank/DDBJ whole genome shotgun (WGS) entry which is preliminary data.</text>
</comment>
<keyword evidence="9" id="KW-0325">Glycoprotein</keyword>
<evidence type="ECO:0000313" key="16">
    <source>
        <dbReference type="Proteomes" id="UP000230750"/>
    </source>
</evidence>
<evidence type="ECO:0000256" key="5">
    <source>
        <dbReference type="ARBA" id="ARBA00022692"/>
    </source>
</evidence>
<evidence type="ECO:0000256" key="11">
    <source>
        <dbReference type="RuleBase" id="RU003832"/>
    </source>
</evidence>
<dbReference type="UniPathway" id="UPA00378"/>
<evidence type="ECO:0000256" key="6">
    <source>
        <dbReference type="ARBA" id="ARBA00022968"/>
    </source>
</evidence>
<evidence type="ECO:0000256" key="9">
    <source>
        <dbReference type="ARBA" id="ARBA00023180"/>
    </source>
</evidence>
<keyword evidence="8" id="KW-0472">Membrane</keyword>
<evidence type="ECO:0000256" key="12">
    <source>
        <dbReference type="SAM" id="MobiDB-lite"/>
    </source>
</evidence>
<evidence type="ECO:0000256" key="4">
    <source>
        <dbReference type="ARBA" id="ARBA00022679"/>
    </source>
</evidence>
<accession>A0A2G8JZ41</accession>
<feature type="domain" description="Fucosyltransferase C-terminal" evidence="13">
    <location>
        <begin position="221"/>
        <end position="391"/>
    </location>
</feature>
<dbReference type="PANTHER" id="PTHR11929:SF145">
    <property type="entry name" value="ALPHA-(1,3)-FUCOSYLTRANSFERASE FUT-1"/>
    <property type="match status" value="1"/>
</dbReference>
<evidence type="ECO:0000256" key="7">
    <source>
        <dbReference type="ARBA" id="ARBA00022989"/>
    </source>
</evidence>
<dbReference type="InterPro" id="IPR055270">
    <property type="entry name" value="Glyco_tran_10_C"/>
</dbReference>
<dbReference type="FunFam" id="3.40.50.11660:FF:000002">
    <property type="entry name" value="Alpha-(1,3)-fucosyltransferase"/>
    <property type="match status" value="1"/>
</dbReference>
<evidence type="ECO:0000259" key="13">
    <source>
        <dbReference type="Pfam" id="PF00852"/>
    </source>
</evidence>
<dbReference type="GO" id="GO:0046920">
    <property type="term" value="F:alpha-(1-&gt;3)-fucosyltransferase activity"/>
    <property type="evidence" value="ECO:0007669"/>
    <property type="project" value="TreeGrafter"/>
</dbReference>
<feature type="domain" description="Fucosyltransferase N-terminal" evidence="14">
    <location>
        <begin position="96"/>
        <end position="194"/>
    </location>
</feature>
<dbReference type="OrthoDB" id="427096at2759"/>
<name>A0A2G8JZ41_STIJA</name>
<comment type="pathway">
    <text evidence="1">Protein modification; protein glycosylation.</text>
</comment>
<keyword evidence="16" id="KW-1185">Reference proteome</keyword>
<gene>
    <name evidence="15" type="ORF">BSL78_22178</name>
</gene>
<dbReference type="GO" id="GO:0032580">
    <property type="term" value="C:Golgi cisterna membrane"/>
    <property type="evidence" value="ECO:0007669"/>
    <property type="project" value="UniProtKB-SubCell"/>
</dbReference>
<evidence type="ECO:0000256" key="10">
    <source>
        <dbReference type="ARBA" id="ARBA00060399"/>
    </source>
</evidence>
<evidence type="ECO:0000256" key="3">
    <source>
        <dbReference type="ARBA" id="ARBA00022676"/>
    </source>
</evidence>
<dbReference type="Pfam" id="PF17039">
    <property type="entry name" value="Glyco_tran_10_N"/>
    <property type="match status" value="1"/>
</dbReference>
<evidence type="ECO:0000256" key="2">
    <source>
        <dbReference type="ARBA" id="ARBA00008919"/>
    </source>
</evidence>
<keyword evidence="4 11" id="KW-0808">Transferase</keyword>
<protein>
    <recommendedName>
        <fullName evidence="11">Fucosyltransferase</fullName>
        <ecNumber evidence="11">2.4.1.-</ecNumber>
    </recommendedName>
</protein>
<dbReference type="EMBL" id="MRZV01001066">
    <property type="protein sequence ID" value="PIK40965.1"/>
    <property type="molecule type" value="Genomic_DNA"/>
</dbReference>
<organism evidence="15 16">
    <name type="scientific">Stichopus japonicus</name>
    <name type="common">Sea cucumber</name>
    <dbReference type="NCBI Taxonomy" id="307972"/>
    <lineage>
        <taxon>Eukaryota</taxon>
        <taxon>Metazoa</taxon>
        <taxon>Echinodermata</taxon>
        <taxon>Eleutherozoa</taxon>
        <taxon>Echinozoa</taxon>
        <taxon>Holothuroidea</taxon>
        <taxon>Aspidochirotacea</taxon>
        <taxon>Aspidochirotida</taxon>
        <taxon>Stichopodidae</taxon>
        <taxon>Apostichopus</taxon>
    </lineage>
</organism>
<dbReference type="EC" id="2.4.1.-" evidence="11"/>
<feature type="compositionally biased region" description="Acidic residues" evidence="12">
    <location>
        <begin position="34"/>
        <end position="68"/>
    </location>
</feature>
<feature type="region of interest" description="Disordered" evidence="12">
    <location>
        <begin position="22"/>
        <end position="70"/>
    </location>
</feature>